<protein>
    <submittedName>
        <fullName evidence="6">GH92 family glycosyl hydrolase</fullName>
    </submittedName>
</protein>
<evidence type="ECO:0000313" key="7">
    <source>
        <dbReference type="Proteomes" id="UP001501844"/>
    </source>
</evidence>
<comment type="subunit">
    <text evidence="2">Monomer.</text>
</comment>
<proteinExistence type="predicted"/>
<dbReference type="InterPro" id="IPR041371">
    <property type="entry name" value="GH92_N"/>
</dbReference>
<evidence type="ECO:0000259" key="5">
    <source>
        <dbReference type="Pfam" id="PF17678"/>
    </source>
</evidence>
<name>A0ABP8FCY7_9BACT</name>
<dbReference type="InterPro" id="IPR008928">
    <property type="entry name" value="6-hairpin_glycosidase_sf"/>
</dbReference>
<evidence type="ECO:0000256" key="3">
    <source>
        <dbReference type="ARBA" id="ARBA00022837"/>
    </source>
</evidence>
<dbReference type="Pfam" id="PF07971">
    <property type="entry name" value="Glyco_hydro_92"/>
    <property type="match status" value="1"/>
</dbReference>
<organism evidence="6 7">
    <name type="scientific">Nibribacter koreensis</name>
    <dbReference type="NCBI Taxonomy" id="1084519"/>
    <lineage>
        <taxon>Bacteria</taxon>
        <taxon>Pseudomonadati</taxon>
        <taxon>Bacteroidota</taxon>
        <taxon>Cytophagia</taxon>
        <taxon>Cytophagales</taxon>
        <taxon>Hymenobacteraceae</taxon>
        <taxon>Nibribacter</taxon>
    </lineage>
</organism>
<dbReference type="PANTHER" id="PTHR12143:SF39">
    <property type="entry name" value="SECRETED PROTEIN"/>
    <property type="match status" value="1"/>
</dbReference>
<dbReference type="SUPFAM" id="SSF48208">
    <property type="entry name" value="Six-hairpin glycosidases"/>
    <property type="match status" value="1"/>
</dbReference>
<keyword evidence="6" id="KW-0378">Hydrolase</keyword>
<dbReference type="InterPro" id="IPR005887">
    <property type="entry name" value="GH92_a_mannosidase_put"/>
</dbReference>
<dbReference type="Gene3D" id="2.70.98.10">
    <property type="match status" value="1"/>
</dbReference>
<comment type="caution">
    <text evidence="6">The sequence shown here is derived from an EMBL/GenBank/DDBJ whole genome shotgun (WGS) entry which is preliminary data.</text>
</comment>
<evidence type="ECO:0000256" key="1">
    <source>
        <dbReference type="ARBA" id="ARBA00001913"/>
    </source>
</evidence>
<dbReference type="Gene3D" id="1.20.1610.10">
    <property type="entry name" value="alpha-1,2-mannosidases domains"/>
    <property type="match status" value="1"/>
</dbReference>
<dbReference type="InterPro" id="IPR050883">
    <property type="entry name" value="PNGase"/>
</dbReference>
<dbReference type="InterPro" id="IPR012939">
    <property type="entry name" value="Glyco_hydro_92"/>
</dbReference>
<dbReference type="Gene3D" id="1.20.1050.60">
    <property type="entry name" value="alpha-1,2-mannosidase"/>
    <property type="match status" value="1"/>
</dbReference>
<evidence type="ECO:0000259" key="4">
    <source>
        <dbReference type="Pfam" id="PF07971"/>
    </source>
</evidence>
<dbReference type="EMBL" id="BAABGX010000001">
    <property type="protein sequence ID" value="GAA4300815.1"/>
    <property type="molecule type" value="Genomic_DNA"/>
</dbReference>
<evidence type="ECO:0000313" key="6">
    <source>
        <dbReference type="EMBL" id="GAA4300815.1"/>
    </source>
</evidence>
<dbReference type="Pfam" id="PF17678">
    <property type="entry name" value="Glyco_hydro_92N"/>
    <property type="match status" value="1"/>
</dbReference>
<gene>
    <name evidence="6" type="ORF">GCM10023183_11350</name>
</gene>
<keyword evidence="7" id="KW-1185">Reference proteome</keyword>
<accession>A0ABP8FCY7</accession>
<keyword evidence="3" id="KW-0106">Calcium</keyword>
<reference evidence="7" key="1">
    <citation type="journal article" date="2019" name="Int. J. Syst. Evol. Microbiol.">
        <title>The Global Catalogue of Microorganisms (GCM) 10K type strain sequencing project: providing services to taxonomists for standard genome sequencing and annotation.</title>
        <authorList>
            <consortium name="The Broad Institute Genomics Platform"/>
            <consortium name="The Broad Institute Genome Sequencing Center for Infectious Disease"/>
            <person name="Wu L."/>
            <person name="Ma J."/>
        </authorList>
    </citation>
    <scope>NUCLEOTIDE SEQUENCE [LARGE SCALE GENOMIC DNA]</scope>
    <source>
        <strain evidence="7">JCM 17917</strain>
    </source>
</reference>
<feature type="domain" description="Glycosyl hydrolase family 92 N-terminal" evidence="5">
    <location>
        <begin position="2"/>
        <end position="237"/>
    </location>
</feature>
<dbReference type="Gene3D" id="3.30.2080.10">
    <property type="entry name" value="GH92 mannosidase domain"/>
    <property type="match status" value="1"/>
</dbReference>
<evidence type="ECO:0000256" key="2">
    <source>
        <dbReference type="ARBA" id="ARBA00011245"/>
    </source>
</evidence>
<feature type="domain" description="Glycosyl hydrolase family 92" evidence="4">
    <location>
        <begin position="243"/>
        <end position="705"/>
    </location>
</feature>
<dbReference type="GO" id="GO:0016787">
    <property type="term" value="F:hydrolase activity"/>
    <property type="evidence" value="ECO:0007669"/>
    <property type="project" value="UniProtKB-KW"/>
</dbReference>
<sequence>MDPYIGTSFHGHVFMGANVPFGAVQLGPTNMSHGWDWCSGYHYSDSTIVGFAHTHLSGTGIGDLGDILVMPTTGDVTLVRGSLKNPNSGYYSLFSHSDEKAKPGYYAVKLKRYNIQAELTATERVGMHQYTFPQADQASMIFDLKEGIGWDTPTETYIEQLNDTTIAGYRFSKGWASDQRVYFTAVFSKPIQKFESYQVYDTAATSPTPAQKGTRIKGIARFQTKASEKVLVKVGISPVSSENALANIRAEVPHWNFEQVVREADLAWNKELQKVEIEALDEAQMRTFYTALYHSMIAPSIFNDHNGDYRGTDKKVYPKADFTNLTTFSLWDTYRAAHPLYTILQSNRVNDMVNSMLAIYQQQGKLPVWHLMGNETNTMVGYSGVPVVADAILKGFDGFDKNLAYEAMKATAMGNEFGLKKVKELGYIPADDEVESVAKGLEYAISDGAIAMVAKKLGKEEDYQYFSKRAQNYQNYFDKQTRFMRGRISQNSWRTPFDPFKSKHREDDYAEGNSWQYTWLVPQDVEGLVKLMGGEKRFAHKLDSLFTAQGDMGEGASNDITGLIGQYAHGNEPSHHITYLYPYVGQPWKTAEKVRHIVHTMYTDKPDGIIGNEDVGQMSSWYILSTLGFYQVHPSNGAFVFGSPAVKKAMLHLPNGKTLEISAPKNSRENIYIQQVTLNGKPMTKSYITHKELMQGGKLEFDMGNKPSPTWGVAKESWPTSQLTE</sequence>
<dbReference type="InterPro" id="IPR014718">
    <property type="entry name" value="GH-type_carb-bd"/>
</dbReference>
<dbReference type="NCBIfam" id="TIGR01180">
    <property type="entry name" value="aman2_put"/>
    <property type="match status" value="1"/>
</dbReference>
<dbReference type="PANTHER" id="PTHR12143">
    <property type="entry name" value="PEPTIDE N-GLYCANASE PNGASE -RELATED"/>
    <property type="match status" value="1"/>
</dbReference>
<dbReference type="Proteomes" id="UP001501844">
    <property type="component" value="Unassembled WGS sequence"/>
</dbReference>
<comment type="cofactor">
    <cofactor evidence="1">
        <name>Ca(2+)</name>
        <dbReference type="ChEBI" id="CHEBI:29108"/>
    </cofactor>
</comment>